<sequence>MGTRRKSNHIKILVSLFFLLCVALLSISLLANYFGMCHCANVA</sequence>
<proteinExistence type="predicted"/>
<reference evidence="1" key="1">
    <citation type="submission" date="2018-02" db="EMBL/GenBank/DDBJ databases">
        <title>Rhizophora mucronata_Transcriptome.</title>
        <authorList>
            <person name="Meera S.P."/>
            <person name="Sreeshan A."/>
            <person name="Augustine A."/>
        </authorList>
    </citation>
    <scope>NUCLEOTIDE SEQUENCE</scope>
    <source>
        <tissue evidence="1">Leaf</tissue>
    </source>
</reference>
<name>A0A2P2PLK7_RHIMU</name>
<accession>A0A2P2PLK7</accession>
<organism evidence="1">
    <name type="scientific">Rhizophora mucronata</name>
    <name type="common">Asiatic mangrove</name>
    <dbReference type="NCBI Taxonomy" id="61149"/>
    <lineage>
        <taxon>Eukaryota</taxon>
        <taxon>Viridiplantae</taxon>
        <taxon>Streptophyta</taxon>
        <taxon>Embryophyta</taxon>
        <taxon>Tracheophyta</taxon>
        <taxon>Spermatophyta</taxon>
        <taxon>Magnoliopsida</taxon>
        <taxon>eudicotyledons</taxon>
        <taxon>Gunneridae</taxon>
        <taxon>Pentapetalae</taxon>
        <taxon>rosids</taxon>
        <taxon>fabids</taxon>
        <taxon>Malpighiales</taxon>
        <taxon>Rhizophoraceae</taxon>
        <taxon>Rhizophora</taxon>
    </lineage>
</organism>
<evidence type="ECO:0000313" key="1">
    <source>
        <dbReference type="EMBL" id="MBX55650.1"/>
    </source>
</evidence>
<protein>
    <submittedName>
        <fullName evidence="1">Uncharacterized protein</fullName>
    </submittedName>
</protein>
<dbReference type="AlphaFoldDB" id="A0A2P2PLK7"/>
<dbReference type="EMBL" id="GGEC01075166">
    <property type="protein sequence ID" value="MBX55650.1"/>
    <property type="molecule type" value="Transcribed_RNA"/>
</dbReference>